<evidence type="ECO:0000313" key="3">
    <source>
        <dbReference type="Proteomes" id="UP000178953"/>
    </source>
</evidence>
<dbReference type="RefSeq" id="WP_070352006.1">
    <property type="nucleotide sequence ID" value="NZ_CP043474.1"/>
</dbReference>
<dbReference type="PANTHER" id="PTHR37314:SF4">
    <property type="entry name" value="UPF0700 TRANSMEMBRANE PROTEIN YOAK"/>
    <property type="match status" value="1"/>
</dbReference>
<organism evidence="2 3">
    <name type="scientific">Mycolicibacterium grossiae</name>
    <dbReference type="NCBI Taxonomy" id="1552759"/>
    <lineage>
        <taxon>Bacteria</taxon>
        <taxon>Bacillati</taxon>
        <taxon>Actinomycetota</taxon>
        <taxon>Actinomycetes</taxon>
        <taxon>Mycobacteriales</taxon>
        <taxon>Mycobacteriaceae</taxon>
        <taxon>Mycolicibacterium</taxon>
    </lineage>
</organism>
<keyword evidence="1" id="KW-0812">Transmembrane</keyword>
<feature type="transmembrane region" description="Helical" evidence="1">
    <location>
        <begin position="169"/>
        <end position="189"/>
    </location>
</feature>
<dbReference type="OrthoDB" id="3544269at2"/>
<keyword evidence="1" id="KW-1133">Transmembrane helix</keyword>
<feature type="transmembrane region" description="Helical" evidence="1">
    <location>
        <begin position="196"/>
        <end position="219"/>
    </location>
</feature>
<accession>A0A1E8QA69</accession>
<gene>
    <name evidence="2" type="ORF">BEL07_05085</name>
</gene>
<feature type="transmembrane region" description="Helical" evidence="1">
    <location>
        <begin position="91"/>
        <end position="108"/>
    </location>
</feature>
<feature type="transmembrane region" description="Helical" evidence="1">
    <location>
        <begin position="12"/>
        <end position="39"/>
    </location>
</feature>
<dbReference type="Pfam" id="PF06912">
    <property type="entry name" value="DUF1275"/>
    <property type="match status" value="1"/>
</dbReference>
<sequence length="245" mass="26220">MPNRSFPADDKVRLRFAVVLAMIAGISDAIGFMQYAQLFMSFMSGNTTRFGEAASSADWIGVVRFGGVIAIFCFGAFLGTLIAAWVGRWRLAALLTIQGSLLLIGVFLPHGTEAVPWHVYPIVLALGLQNATLQDEAGRSLALTYVTGTVVRFGAGLANMLLHKPAPSFWIQGPLWLGLTSGAVLGGVLQHHFGEAAFLVPATMLLLLAILAFVLTYLMPRSEVVINPHAPQPDAHPDAKPTVVV</sequence>
<dbReference type="EMBL" id="MCHX01000008">
    <property type="protein sequence ID" value="OFJ54924.1"/>
    <property type="molecule type" value="Genomic_DNA"/>
</dbReference>
<comment type="caution">
    <text evidence="2">The sequence shown here is derived from an EMBL/GenBank/DDBJ whole genome shotgun (WGS) entry which is preliminary data.</text>
</comment>
<reference evidence="2 3" key="1">
    <citation type="submission" date="2016-09" db="EMBL/GenBank/DDBJ databases">
        <title>genome sequence of Mycobacterium sp. 739 SCH.</title>
        <authorList>
            <person name="Greninger A.L."/>
            <person name="Qin X."/>
            <person name="Jerome K."/>
            <person name="Vora S."/>
            <person name="Quinn K."/>
        </authorList>
    </citation>
    <scope>NUCLEOTIDE SEQUENCE [LARGE SCALE GENOMIC DNA]</scope>
    <source>
        <strain evidence="2 3">SCH</strain>
    </source>
</reference>
<keyword evidence="3" id="KW-1185">Reference proteome</keyword>
<dbReference type="AlphaFoldDB" id="A0A1E8QA69"/>
<name>A0A1E8QA69_9MYCO</name>
<keyword evidence="1" id="KW-0472">Membrane</keyword>
<proteinExistence type="predicted"/>
<evidence type="ECO:0000313" key="2">
    <source>
        <dbReference type="EMBL" id="OFJ54924.1"/>
    </source>
</evidence>
<protein>
    <recommendedName>
        <fullName evidence="4">DUF1275 family protein</fullName>
    </recommendedName>
</protein>
<evidence type="ECO:0000256" key="1">
    <source>
        <dbReference type="SAM" id="Phobius"/>
    </source>
</evidence>
<evidence type="ECO:0008006" key="4">
    <source>
        <dbReference type="Google" id="ProtNLM"/>
    </source>
</evidence>
<dbReference type="Proteomes" id="UP000178953">
    <property type="component" value="Unassembled WGS sequence"/>
</dbReference>
<feature type="transmembrane region" description="Helical" evidence="1">
    <location>
        <begin position="59"/>
        <end position="84"/>
    </location>
</feature>
<dbReference type="PANTHER" id="PTHR37314">
    <property type="entry name" value="SLR0142 PROTEIN"/>
    <property type="match status" value="1"/>
</dbReference>
<dbReference type="InterPro" id="IPR010699">
    <property type="entry name" value="DUF1275"/>
</dbReference>